<comment type="caution">
    <text evidence="4">The sequence shown here is derived from an EMBL/GenBank/DDBJ whole genome shotgun (WGS) entry which is preliminary data.</text>
</comment>
<name>A0A1A7QB08_9PAST</name>
<evidence type="ECO:0000256" key="1">
    <source>
        <dbReference type="ARBA" id="ARBA00005125"/>
    </source>
</evidence>
<gene>
    <name evidence="4" type="ORF">QV07_03575</name>
</gene>
<organism evidence="4 5">
    <name type="scientific">Gallibacterium genomosp. 3</name>
    <dbReference type="NCBI Taxonomy" id="505345"/>
    <lineage>
        <taxon>Bacteria</taxon>
        <taxon>Pseudomonadati</taxon>
        <taxon>Pseudomonadota</taxon>
        <taxon>Gammaproteobacteria</taxon>
        <taxon>Pasteurellales</taxon>
        <taxon>Pasteurellaceae</taxon>
        <taxon>Gallibacterium</taxon>
    </lineage>
</organism>
<dbReference type="Proteomes" id="UP000243168">
    <property type="component" value="Unassembled WGS sequence"/>
</dbReference>
<dbReference type="InterPro" id="IPR001509">
    <property type="entry name" value="Epimerase_deHydtase"/>
</dbReference>
<dbReference type="InterPro" id="IPR036291">
    <property type="entry name" value="NAD(P)-bd_dom_sf"/>
</dbReference>
<comment type="similarity">
    <text evidence="2">Belongs to the NAD(P)-dependent epimerase/dehydratase family.</text>
</comment>
<dbReference type="RefSeq" id="WP_065234149.1">
    <property type="nucleotide sequence ID" value="NZ_JTJS01000029.1"/>
</dbReference>
<sequence>MKKEILLSNIESVYRNLLNSNLPMVKLRDSTILITGASGFVGSMITNFFLNLNEKHSYNIDLILLVRDKQKLQEKLVYALSKYTTVIEQDIEELDISILSNVNIDYIFHLAAPTTSSYFIEYPIETANSIIEGTKNILNIAKKNTIKKFFNFSSIEVYGQFPNEGELLKENMLGNIDIYNLRSSYPLAKRIAEYYCFSYSQIFQIPAISIRLAQTIGIGVDENDTRVFCQFARSIIQSKDIVLNTDGSQALCYINILDVLESIFYILFSDIYTGCINLVHNQSEKENIKTIKELASYCVENLSDNKINLVFDIDYNKNKKYIKTSRNLDNKKLRDLGYIPKISIEESMMQLVKYMKNEK</sequence>
<reference evidence="4 5" key="1">
    <citation type="submission" date="2014-11" db="EMBL/GenBank/DDBJ databases">
        <title>Pan-genome of Gallibacterium spp.</title>
        <authorList>
            <person name="Kudirkiene E."/>
            <person name="Bojesen A.M."/>
        </authorList>
    </citation>
    <scope>NUCLEOTIDE SEQUENCE [LARGE SCALE GENOMIC DNA]</scope>
    <source>
        <strain evidence="4 5">F298</strain>
    </source>
</reference>
<evidence type="ECO:0000256" key="2">
    <source>
        <dbReference type="ARBA" id="ARBA00007637"/>
    </source>
</evidence>
<evidence type="ECO:0000313" key="4">
    <source>
        <dbReference type="EMBL" id="OBX10590.1"/>
    </source>
</evidence>
<dbReference type="EMBL" id="JTJS01000029">
    <property type="protein sequence ID" value="OBX10590.1"/>
    <property type="molecule type" value="Genomic_DNA"/>
</dbReference>
<protein>
    <recommendedName>
        <fullName evidence="3">NAD-dependent epimerase/dehydratase domain-containing protein</fullName>
    </recommendedName>
</protein>
<evidence type="ECO:0000259" key="3">
    <source>
        <dbReference type="Pfam" id="PF01370"/>
    </source>
</evidence>
<dbReference type="PANTHER" id="PTHR43000">
    <property type="entry name" value="DTDP-D-GLUCOSE 4,6-DEHYDRATASE-RELATED"/>
    <property type="match status" value="1"/>
</dbReference>
<comment type="pathway">
    <text evidence="1">Bacterial outer membrane biogenesis; LPS O-antigen biosynthesis.</text>
</comment>
<evidence type="ECO:0000313" key="5">
    <source>
        <dbReference type="Proteomes" id="UP000243168"/>
    </source>
</evidence>
<dbReference type="SUPFAM" id="SSF51735">
    <property type="entry name" value="NAD(P)-binding Rossmann-fold domains"/>
    <property type="match status" value="1"/>
</dbReference>
<accession>A0A1A7QB08</accession>
<proteinExistence type="inferred from homology"/>
<dbReference type="Pfam" id="PF01370">
    <property type="entry name" value="Epimerase"/>
    <property type="match status" value="1"/>
</dbReference>
<feature type="domain" description="NAD-dependent epimerase/dehydratase" evidence="3">
    <location>
        <begin position="32"/>
        <end position="267"/>
    </location>
</feature>
<dbReference type="AlphaFoldDB" id="A0A1A7QB08"/>
<dbReference type="Gene3D" id="3.40.50.720">
    <property type="entry name" value="NAD(P)-binding Rossmann-like Domain"/>
    <property type="match status" value="1"/>
</dbReference>